<name>A0A9C6WVP6_FRAOC</name>
<feature type="compositionally biased region" description="Basic and acidic residues" evidence="8">
    <location>
        <begin position="149"/>
        <end position="174"/>
    </location>
</feature>
<feature type="transmembrane region" description="Helical" evidence="9">
    <location>
        <begin position="312"/>
        <end position="332"/>
    </location>
</feature>
<dbReference type="AlphaFoldDB" id="A0A9C6WVP6"/>
<feature type="transmembrane region" description="Helical" evidence="9">
    <location>
        <begin position="259"/>
        <end position="278"/>
    </location>
</feature>
<dbReference type="Proteomes" id="UP000504606">
    <property type="component" value="Unplaced"/>
</dbReference>
<feature type="transmembrane region" description="Helical" evidence="9">
    <location>
        <begin position="225"/>
        <end position="247"/>
    </location>
</feature>
<evidence type="ECO:0000313" key="11">
    <source>
        <dbReference type="RefSeq" id="XP_052123166.1"/>
    </source>
</evidence>
<proteinExistence type="inferred from homology"/>
<evidence type="ECO:0000256" key="9">
    <source>
        <dbReference type="SAM" id="Phobius"/>
    </source>
</evidence>
<feature type="transmembrane region" description="Helical" evidence="9">
    <location>
        <begin position="370"/>
        <end position="394"/>
    </location>
</feature>
<gene>
    <name evidence="11" type="primary">LOC127749341</name>
</gene>
<feature type="region of interest" description="Disordered" evidence="8">
    <location>
        <begin position="149"/>
        <end position="177"/>
    </location>
</feature>
<sequence>MCSSEMLEAARTSNGHDQCALAQQALGQALGQACLPWGPGSSPCSSPRFSPMNCSVSGSPRHVTPRVSERHPLASRNVRPRMPLTTVSSLSPMPLPPRLPRTPPCPKPAAESGGGPVSTVALGACGAGGWWCPCPPRCPWLHIQPADRHADERSRTPPHAHHDHDPDPDLEGRRAPLTRVHPDSFSGSIRHALIIGYFFSLLHPELGPSLSQDSSRTRRWSGVRILRLLYAGVIVVGLSVQAALSLYREMTADSLWDSSVDMMFFGSATAATVLFLELGPRWRRLTRSFECVESHMVDFGYPPLLRRQMKRLTAVVLLGAAVEHILSVWSAVDFTWPCYMEAGPGGLLKGYSLLKFPMTFTVMAYEHWKAVVVLFFNFVGTFFWNFNHLFVMLISMPLSHRFKQVNERLEAVTGKVMTDDFWRRARETYNELSVLCREVDDAIGKLVLLSFASNMYFICRQLLHSFRTLRTGFWYNLYFIYSFGYMLLRTVLVSLFAASVNDQSRRPLRVLFGVPAEGYTHEVERFMSQVTRDHVALTGCRFFSVTRGLILTVAGTIISYEIVLMQLHPMVAGTPHKTDHTEHCGL</sequence>
<dbReference type="RefSeq" id="XP_052123166.1">
    <property type="nucleotide sequence ID" value="XM_052267206.1"/>
</dbReference>
<dbReference type="GeneID" id="127749341"/>
<accession>A0A9C6WVP6</accession>
<evidence type="ECO:0000256" key="8">
    <source>
        <dbReference type="SAM" id="MobiDB-lite"/>
    </source>
</evidence>
<evidence type="ECO:0000256" key="4">
    <source>
        <dbReference type="ARBA" id="ARBA00022692"/>
    </source>
</evidence>
<keyword evidence="5 9" id="KW-1133">Transmembrane helix</keyword>
<keyword evidence="3" id="KW-1003">Cell membrane</keyword>
<dbReference type="PANTHER" id="PTHR21421">
    <property type="entry name" value="GUSTATORY RECEPTOR"/>
    <property type="match status" value="1"/>
</dbReference>
<evidence type="ECO:0000256" key="7">
    <source>
        <dbReference type="ARBA" id="ARBA00023170"/>
    </source>
</evidence>
<feature type="compositionally biased region" description="Pro residues" evidence="8">
    <location>
        <begin position="93"/>
        <end position="107"/>
    </location>
</feature>
<dbReference type="GO" id="GO:0005886">
    <property type="term" value="C:plasma membrane"/>
    <property type="evidence" value="ECO:0007669"/>
    <property type="project" value="UniProtKB-SubCell"/>
</dbReference>
<dbReference type="InterPro" id="IPR009318">
    <property type="entry name" value="Gustatory_rcpt"/>
</dbReference>
<dbReference type="OrthoDB" id="5800391at2759"/>
<feature type="transmembrane region" description="Helical" evidence="9">
    <location>
        <begin position="478"/>
        <end position="500"/>
    </location>
</feature>
<comment type="similarity">
    <text evidence="2">Belongs to the insect chemoreceptor superfamily. Gustatory receptor (GR) family. Gr5a subfamily.</text>
</comment>
<evidence type="ECO:0000256" key="2">
    <source>
        <dbReference type="ARBA" id="ARBA00005327"/>
    </source>
</evidence>
<comment type="subcellular location">
    <subcellularLocation>
        <location evidence="1">Cell membrane</location>
        <topology evidence="1">Multi-pass membrane protein</topology>
    </subcellularLocation>
</comment>
<keyword evidence="6 9" id="KW-0472">Membrane</keyword>
<keyword evidence="10" id="KW-1185">Reference proteome</keyword>
<feature type="transmembrane region" description="Helical" evidence="9">
    <location>
        <begin position="442"/>
        <end position="458"/>
    </location>
</feature>
<protein>
    <submittedName>
        <fullName evidence="11">Gustatory receptor for sugar taste 64e-like isoform X1</fullName>
    </submittedName>
</protein>
<evidence type="ECO:0000256" key="6">
    <source>
        <dbReference type="ARBA" id="ARBA00023136"/>
    </source>
</evidence>
<dbReference type="GO" id="GO:0050916">
    <property type="term" value="P:sensory perception of sweet taste"/>
    <property type="evidence" value="ECO:0007669"/>
    <property type="project" value="UniProtKB-ARBA"/>
</dbReference>
<dbReference type="KEGG" id="foc:127749341"/>
<dbReference type="Pfam" id="PF06151">
    <property type="entry name" value="Trehalose_recp"/>
    <property type="match status" value="1"/>
</dbReference>
<keyword evidence="4 9" id="KW-0812">Transmembrane</keyword>
<reference evidence="11" key="1">
    <citation type="submission" date="2025-08" db="UniProtKB">
        <authorList>
            <consortium name="RefSeq"/>
        </authorList>
    </citation>
    <scope>IDENTIFICATION</scope>
    <source>
        <tissue evidence="11">Whole organism</tissue>
    </source>
</reference>
<dbReference type="GO" id="GO:0008527">
    <property type="term" value="F:taste receptor activity"/>
    <property type="evidence" value="ECO:0007669"/>
    <property type="project" value="InterPro"/>
</dbReference>
<evidence type="ECO:0000256" key="1">
    <source>
        <dbReference type="ARBA" id="ARBA00004651"/>
    </source>
</evidence>
<evidence type="ECO:0000256" key="5">
    <source>
        <dbReference type="ARBA" id="ARBA00022989"/>
    </source>
</evidence>
<dbReference type="PANTHER" id="PTHR21421:SF29">
    <property type="entry name" value="GUSTATORY RECEPTOR 5A FOR TREHALOSE-RELATED"/>
    <property type="match status" value="1"/>
</dbReference>
<organism evidence="10 11">
    <name type="scientific">Frankliniella occidentalis</name>
    <name type="common">Western flower thrips</name>
    <name type="synonym">Euthrips occidentalis</name>
    <dbReference type="NCBI Taxonomy" id="133901"/>
    <lineage>
        <taxon>Eukaryota</taxon>
        <taxon>Metazoa</taxon>
        <taxon>Ecdysozoa</taxon>
        <taxon>Arthropoda</taxon>
        <taxon>Hexapoda</taxon>
        <taxon>Insecta</taxon>
        <taxon>Pterygota</taxon>
        <taxon>Neoptera</taxon>
        <taxon>Paraneoptera</taxon>
        <taxon>Thysanoptera</taxon>
        <taxon>Terebrantia</taxon>
        <taxon>Thripoidea</taxon>
        <taxon>Thripidae</taxon>
        <taxon>Frankliniella</taxon>
    </lineage>
</organism>
<feature type="region of interest" description="Disordered" evidence="8">
    <location>
        <begin position="84"/>
        <end position="115"/>
    </location>
</feature>
<keyword evidence="7" id="KW-0675">Receptor</keyword>
<evidence type="ECO:0000256" key="3">
    <source>
        <dbReference type="ARBA" id="ARBA00022475"/>
    </source>
</evidence>
<evidence type="ECO:0000313" key="10">
    <source>
        <dbReference type="Proteomes" id="UP000504606"/>
    </source>
</evidence>